<organism evidence="2 3">
    <name type="scientific">Nonomuraea thailandensis</name>
    <dbReference type="NCBI Taxonomy" id="1188745"/>
    <lineage>
        <taxon>Bacteria</taxon>
        <taxon>Bacillati</taxon>
        <taxon>Actinomycetota</taxon>
        <taxon>Actinomycetes</taxon>
        <taxon>Streptosporangiales</taxon>
        <taxon>Streptosporangiaceae</taxon>
        <taxon>Nonomuraea</taxon>
    </lineage>
</organism>
<name>A0A9X2GK81_9ACTN</name>
<comment type="caution">
    <text evidence="2">The sequence shown here is derived from an EMBL/GenBank/DDBJ whole genome shotgun (WGS) entry which is preliminary data.</text>
</comment>
<protein>
    <submittedName>
        <fullName evidence="2">Uncharacterized protein</fullName>
    </submittedName>
</protein>
<evidence type="ECO:0000313" key="3">
    <source>
        <dbReference type="Proteomes" id="UP001139648"/>
    </source>
</evidence>
<feature type="region of interest" description="Disordered" evidence="1">
    <location>
        <begin position="150"/>
        <end position="236"/>
    </location>
</feature>
<dbReference type="EMBL" id="JAMZEB010000002">
    <property type="protein sequence ID" value="MCP2355738.1"/>
    <property type="molecule type" value="Genomic_DNA"/>
</dbReference>
<accession>A0A9X2GK81</accession>
<sequence length="236" mass="25102">MSVPGQLIQWISMFEDTKVDADLAYWTHAGDLDDHGVRTRQANGGWWLLKWYADLTGRPSGGPAIALGGGARATFFVAAGEDGYHDLTLSYRSDRAGDLDVREVGRAVPGVRAARPGDGASRLRVHLPAGISKVEVGGPAGLRLREPATVHPAHPHHRGRRPSPSATPPPSGPTWTGWSSPGSCSTWATRRRHDAARLPGGPSCVGWAIGTPRRTAEDPRRPVGRAVAGCAKSPVR</sequence>
<dbReference type="Proteomes" id="UP001139648">
    <property type="component" value="Unassembled WGS sequence"/>
</dbReference>
<dbReference type="AlphaFoldDB" id="A0A9X2GK81"/>
<dbReference type="RefSeq" id="WP_253742392.1">
    <property type="nucleotide sequence ID" value="NZ_BAABKA010000001.1"/>
</dbReference>
<evidence type="ECO:0000313" key="2">
    <source>
        <dbReference type="EMBL" id="MCP2355738.1"/>
    </source>
</evidence>
<feature type="compositionally biased region" description="Low complexity" evidence="1">
    <location>
        <begin position="173"/>
        <end position="183"/>
    </location>
</feature>
<proteinExistence type="predicted"/>
<keyword evidence="3" id="KW-1185">Reference proteome</keyword>
<gene>
    <name evidence="2" type="ORF">HD597_002758</name>
</gene>
<evidence type="ECO:0000256" key="1">
    <source>
        <dbReference type="SAM" id="MobiDB-lite"/>
    </source>
</evidence>
<reference evidence="2" key="1">
    <citation type="submission" date="2022-06" db="EMBL/GenBank/DDBJ databases">
        <title>Sequencing the genomes of 1000 actinobacteria strains.</title>
        <authorList>
            <person name="Klenk H.-P."/>
        </authorList>
    </citation>
    <scope>NUCLEOTIDE SEQUENCE</scope>
    <source>
        <strain evidence="2">DSM 46694</strain>
    </source>
</reference>